<comment type="caution">
    <text evidence="3">The sequence shown here is derived from an EMBL/GenBank/DDBJ whole genome shotgun (WGS) entry which is preliminary data.</text>
</comment>
<name>A0A426XIM4_ENSVE</name>
<evidence type="ECO:0000259" key="2">
    <source>
        <dbReference type="Pfam" id="PF23755"/>
    </source>
</evidence>
<protein>
    <recommendedName>
        <fullName evidence="2">IP5PC-F immunoglobulin-like domain-containing protein</fullName>
    </recommendedName>
</protein>
<organism evidence="3 4">
    <name type="scientific">Ensete ventricosum</name>
    <name type="common">Abyssinian banana</name>
    <name type="synonym">Musa ensete</name>
    <dbReference type="NCBI Taxonomy" id="4639"/>
    <lineage>
        <taxon>Eukaryota</taxon>
        <taxon>Viridiplantae</taxon>
        <taxon>Streptophyta</taxon>
        <taxon>Embryophyta</taxon>
        <taxon>Tracheophyta</taxon>
        <taxon>Spermatophyta</taxon>
        <taxon>Magnoliopsida</taxon>
        <taxon>Liliopsida</taxon>
        <taxon>Zingiberales</taxon>
        <taxon>Musaceae</taxon>
        <taxon>Ensete</taxon>
    </lineage>
</organism>
<dbReference type="Proteomes" id="UP000287651">
    <property type="component" value="Unassembled WGS sequence"/>
</dbReference>
<gene>
    <name evidence="3" type="ORF">B296_00059247</name>
</gene>
<evidence type="ECO:0000313" key="3">
    <source>
        <dbReference type="EMBL" id="RRT39302.1"/>
    </source>
</evidence>
<dbReference type="AlphaFoldDB" id="A0A426XIM4"/>
<feature type="region of interest" description="Disordered" evidence="1">
    <location>
        <begin position="85"/>
        <end position="129"/>
    </location>
</feature>
<reference evidence="3 4" key="1">
    <citation type="journal article" date="2014" name="Agronomy (Basel)">
        <title>A Draft Genome Sequence for Ensete ventricosum, the Drought-Tolerant Tree Against Hunger.</title>
        <authorList>
            <person name="Harrison J."/>
            <person name="Moore K.A."/>
            <person name="Paszkiewicz K."/>
            <person name="Jones T."/>
            <person name="Grant M."/>
            <person name="Ambacheew D."/>
            <person name="Muzemil S."/>
            <person name="Studholme D.J."/>
        </authorList>
    </citation>
    <scope>NUCLEOTIDE SEQUENCE [LARGE SCALE GENOMIC DNA]</scope>
</reference>
<proteinExistence type="predicted"/>
<evidence type="ECO:0000313" key="4">
    <source>
        <dbReference type="Proteomes" id="UP000287651"/>
    </source>
</evidence>
<sequence length="129" mass="14684">KRIPAWCDRVLYRDSRSISVAECSLECPVVQPAVGILKPGQMIDVSMHHEDVLTQEQSVDGVPQNWWTENTRDKEAVLVVNVTGTGTTDHRSHRVHVRHSFSFRSDSSDRRGTSRRSQSSNQQRSDVRD</sequence>
<dbReference type="EMBL" id="AMZH03020302">
    <property type="protein sequence ID" value="RRT39302.1"/>
    <property type="molecule type" value="Genomic_DNA"/>
</dbReference>
<feature type="non-terminal residue" evidence="3">
    <location>
        <position position="1"/>
    </location>
</feature>
<evidence type="ECO:0000256" key="1">
    <source>
        <dbReference type="SAM" id="MobiDB-lite"/>
    </source>
</evidence>
<feature type="domain" description="IP5PC-F immunoglobulin-like" evidence="2">
    <location>
        <begin position="30"/>
        <end position="100"/>
    </location>
</feature>
<dbReference type="Pfam" id="PF23755">
    <property type="entry name" value="Ig-like_IP5PC_F"/>
    <property type="match status" value="1"/>
</dbReference>
<feature type="compositionally biased region" description="Low complexity" evidence="1">
    <location>
        <begin position="115"/>
        <end position="129"/>
    </location>
</feature>
<dbReference type="InterPro" id="IPR056455">
    <property type="entry name" value="Ig-like_IP5PC_F"/>
</dbReference>
<feature type="compositionally biased region" description="Basic residues" evidence="1">
    <location>
        <begin position="91"/>
        <end position="101"/>
    </location>
</feature>
<accession>A0A426XIM4</accession>